<organism evidence="9 10">
    <name type="scientific">Spizellomyces punctatus (strain DAOM BR117)</name>
    <dbReference type="NCBI Taxonomy" id="645134"/>
    <lineage>
        <taxon>Eukaryota</taxon>
        <taxon>Fungi</taxon>
        <taxon>Fungi incertae sedis</taxon>
        <taxon>Chytridiomycota</taxon>
        <taxon>Chytridiomycota incertae sedis</taxon>
        <taxon>Chytridiomycetes</taxon>
        <taxon>Spizellomycetales</taxon>
        <taxon>Spizellomycetaceae</taxon>
        <taxon>Spizellomyces</taxon>
    </lineage>
</organism>
<evidence type="ECO:0000256" key="5">
    <source>
        <dbReference type="ARBA" id="ARBA00023136"/>
    </source>
</evidence>
<dbReference type="EMBL" id="KQ257456">
    <property type="protein sequence ID" value="KND00504.1"/>
    <property type="molecule type" value="Genomic_DNA"/>
</dbReference>
<dbReference type="InterPro" id="IPR016439">
    <property type="entry name" value="Lag1/Lac1-like"/>
</dbReference>
<proteinExistence type="inferred from homology"/>
<dbReference type="VEuPathDB" id="FungiDB:SPPG_04817"/>
<evidence type="ECO:0000256" key="3">
    <source>
        <dbReference type="ARBA" id="ARBA00022692"/>
    </source>
</evidence>
<dbReference type="RefSeq" id="XP_016608542.1">
    <property type="nucleotide sequence ID" value="XM_016753053.1"/>
</dbReference>
<dbReference type="Pfam" id="PF03798">
    <property type="entry name" value="TRAM_LAG1_CLN8"/>
    <property type="match status" value="1"/>
</dbReference>
<dbReference type="OrthoDB" id="537032at2759"/>
<gene>
    <name evidence="9" type="ORF">SPPG_04817</name>
</gene>
<evidence type="ECO:0000313" key="10">
    <source>
        <dbReference type="Proteomes" id="UP000053201"/>
    </source>
</evidence>
<dbReference type="InterPro" id="IPR006634">
    <property type="entry name" value="TLC-dom"/>
</dbReference>
<dbReference type="GeneID" id="27688247"/>
<evidence type="ECO:0000256" key="2">
    <source>
        <dbReference type="ARBA" id="ARBA00009808"/>
    </source>
</evidence>
<protein>
    <recommendedName>
        <fullName evidence="8">TLC domain-containing protein</fullName>
    </recommendedName>
</protein>
<keyword evidence="4 7" id="KW-1133">Transmembrane helix</keyword>
<feature type="transmembrane region" description="Helical" evidence="7">
    <location>
        <begin position="313"/>
        <end position="334"/>
    </location>
</feature>
<name>A0A0L0HHE9_SPIPD</name>
<dbReference type="EMBL" id="KQ257456">
    <property type="protein sequence ID" value="KND00503.1"/>
    <property type="molecule type" value="Genomic_DNA"/>
</dbReference>
<dbReference type="OMA" id="RYNFLRY"/>
<dbReference type="STRING" id="645134.A0A0L0HHE9"/>
<dbReference type="GO" id="GO:0050291">
    <property type="term" value="F:sphingosine N-acyltransferase activity"/>
    <property type="evidence" value="ECO:0007669"/>
    <property type="project" value="InterPro"/>
</dbReference>
<comment type="subcellular location">
    <subcellularLocation>
        <location evidence="1">Membrane</location>
        <topology evidence="1">Multi-pass membrane protein</topology>
    </subcellularLocation>
</comment>
<evidence type="ECO:0000256" key="1">
    <source>
        <dbReference type="ARBA" id="ARBA00004141"/>
    </source>
</evidence>
<dbReference type="PROSITE" id="PS50922">
    <property type="entry name" value="TLC"/>
    <property type="match status" value="1"/>
</dbReference>
<dbReference type="RefSeq" id="XP_016608541.1">
    <property type="nucleotide sequence ID" value="XM_016753052.1"/>
</dbReference>
<evidence type="ECO:0000256" key="7">
    <source>
        <dbReference type="SAM" id="Phobius"/>
    </source>
</evidence>
<evidence type="ECO:0000256" key="4">
    <source>
        <dbReference type="ARBA" id="ARBA00022989"/>
    </source>
</evidence>
<dbReference type="SMART" id="SM00724">
    <property type="entry name" value="TLC"/>
    <property type="match status" value="1"/>
</dbReference>
<dbReference type="RefSeq" id="XP_016608543.1">
    <property type="nucleotide sequence ID" value="XM_016753054.1"/>
</dbReference>
<reference evidence="9 10" key="1">
    <citation type="submission" date="2009-08" db="EMBL/GenBank/DDBJ databases">
        <title>The Genome Sequence of Spizellomyces punctatus strain DAOM BR117.</title>
        <authorList>
            <consortium name="The Broad Institute Genome Sequencing Platform"/>
            <person name="Russ C."/>
            <person name="Cuomo C."/>
            <person name="Shea T."/>
            <person name="Young S.K."/>
            <person name="Zeng Q."/>
            <person name="Koehrsen M."/>
            <person name="Haas B."/>
            <person name="Borodovsky M."/>
            <person name="Guigo R."/>
            <person name="Alvarado L."/>
            <person name="Berlin A."/>
            <person name="Bochicchio J."/>
            <person name="Borenstein D."/>
            <person name="Chapman S."/>
            <person name="Chen Z."/>
            <person name="Engels R."/>
            <person name="Freedman E."/>
            <person name="Gellesch M."/>
            <person name="Goldberg J."/>
            <person name="Griggs A."/>
            <person name="Gujja S."/>
            <person name="Heiman D."/>
            <person name="Hepburn T."/>
            <person name="Howarth C."/>
            <person name="Jen D."/>
            <person name="Larson L."/>
            <person name="Lewis B."/>
            <person name="Mehta T."/>
            <person name="Park D."/>
            <person name="Pearson M."/>
            <person name="Roberts A."/>
            <person name="Saif S."/>
            <person name="Shenoy N."/>
            <person name="Sisk P."/>
            <person name="Stolte C."/>
            <person name="Sykes S."/>
            <person name="Thomson T."/>
            <person name="Walk T."/>
            <person name="White J."/>
            <person name="Yandava C."/>
            <person name="Burger G."/>
            <person name="Gray M.W."/>
            <person name="Holland P.W.H."/>
            <person name="King N."/>
            <person name="Lang F.B.F."/>
            <person name="Roger A.J."/>
            <person name="Ruiz-Trillo I."/>
            <person name="Lander E."/>
            <person name="Nusbaum C."/>
        </authorList>
    </citation>
    <scope>NUCLEOTIDE SEQUENCE [LARGE SCALE GENOMIC DNA]</scope>
    <source>
        <strain evidence="9 10">DAOM BR117</strain>
    </source>
</reference>
<feature type="transmembrane region" description="Helical" evidence="7">
    <location>
        <begin position="53"/>
        <end position="72"/>
    </location>
</feature>
<dbReference type="GO" id="GO:0016020">
    <property type="term" value="C:membrane"/>
    <property type="evidence" value="ECO:0007669"/>
    <property type="project" value="UniProtKB-SubCell"/>
</dbReference>
<sequence>MQSTTATTSLPLPFSLPFSFYPITNYLPTIPLPKFLIKAENPDIRLPEDLLDFLWFAIGWAILHAVLLKYVFEPLARYLVPPPNAPTKADPKVADAIEGCSSSTTSKSAPKIRARKGANGISATHPHKKAPRELARLPPVDDRTKFSLSAWKLVTYGASTVTGLYILFSEDWMLTPDMYWEQVGQPGRMSDLVKFYYKLGFSSYLYHSVTIFFEPKQKDFPVMVTHHLVTLILMFLSYVWPYYRVGCAILLLHDCSDPIMEAAKMALYSGKTRAADALFAAFAAVFIWTRNWIFPVYVIRSCYDWSFKDNTSLITPATAATAFLILLEAFHLYWASLILKMAKKAILDKGVSDDTRNH</sequence>
<comment type="similarity">
    <text evidence="2">Belongs to the sphingosine N-acyltransferase family.</text>
</comment>
<dbReference type="EMBL" id="KQ257456">
    <property type="protein sequence ID" value="KND00502.1"/>
    <property type="molecule type" value="Genomic_DNA"/>
</dbReference>
<evidence type="ECO:0000313" key="9">
    <source>
        <dbReference type="EMBL" id="KND00502.1"/>
    </source>
</evidence>
<feature type="transmembrane region" description="Helical" evidence="7">
    <location>
        <begin position="274"/>
        <end position="293"/>
    </location>
</feature>
<dbReference type="PANTHER" id="PTHR12560">
    <property type="entry name" value="LONGEVITY ASSURANCE FACTOR 1 LAG1"/>
    <property type="match status" value="1"/>
</dbReference>
<feature type="domain" description="TLC" evidence="8">
    <location>
        <begin position="144"/>
        <end position="347"/>
    </location>
</feature>
<evidence type="ECO:0000259" key="8">
    <source>
        <dbReference type="PROSITE" id="PS50922"/>
    </source>
</evidence>
<accession>A0A0L0HHE9</accession>
<keyword evidence="3 6" id="KW-0812">Transmembrane</keyword>
<keyword evidence="10" id="KW-1185">Reference proteome</keyword>
<dbReference type="eggNOG" id="KOG1607">
    <property type="taxonomic scope" value="Eukaryota"/>
</dbReference>
<dbReference type="AlphaFoldDB" id="A0A0L0HHE9"/>
<evidence type="ECO:0000256" key="6">
    <source>
        <dbReference type="PROSITE-ProRule" id="PRU00205"/>
    </source>
</evidence>
<dbReference type="GO" id="GO:0046513">
    <property type="term" value="P:ceramide biosynthetic process"/>
    <property type="evidence" value="ECO:0007669"/>
    <property type="project" value="InterPro"/>
</dbReference>
<feature type="transmembrane region" description="Helical" evidence="7">
    <location>
        <begin position="225"/>
        <end position="243"/>
    </location>
</feature>
<dbReference type="Proteomes" id="UP000053201">
    <property type="component" value="Unassembled WGS sequence"/>
</dbReference>
<keyword evidence="5 6" id="KW-0472">Membrane</keyword>
<dbReference type="PANTHER" id="PTHR12560:SF0">
    <property type="entry name" value="LD18904P"/>
    <property type="match status" value="1"/>
</dbReference>